<feature type="transmembrane region" description="Helical" evidence="15">
    <location>
        <begin position="557"/>
        <end position="581"/>
    </location>
</feature>
<dbReference type="InterPro" id="IPR017871">
    <property type="entry name" value="ABC_transporter-like_CS"/>
</dbReference>
<evidence type="ECO:0000313" key="18">
    <source>
        <dbReference type="EMBL" id="PRT52473.1"/>
    </source>
</evidence>
<dbReference type="CDD" id="cd03250">
    <property type="entry name" value="ABCC_MRP_domain1"/>
    <property type="match status" value="1"/>
</dbReference>
<dbReference type="SMART" id="SM00382">
    <property type="entry name" value="AAA"/>
    <property type="match status" value="2"/>
</dbReference>
<keyword evidence="11 15" id="KW-1133">Transmembrane helix</keyword>
<dbReference type="InterPro" id="IPR003439">
    <property type="entry name" value="ABC_transporter-like_ATP-bd"/>
</dbReference>
<dbReference type="GeneID" id="36513842"/>
<dbReference type="PROSITE" id="PS50929">
    <property type="entry name" value="ABC_TM1F"/>
    <property type="match status" value="2"/>
</dbReference>
<keyword evidence="12 15" id="KW-0472">Membrane</keyword>
<dbReference type="CDD" id="cd03244">
    <property type="entry name" value="ABCC_MRP_domain2"/>
    <property type="match status" value="1"/>
</dbReference>
<evidence type="ECO:0000256" key="8">
    <source>
        <dbReference type="ARBA" id="ARBA00022741"/>
    </source>
</evidence>
<dbReference type="InterPro" id="IPR003593">
    <property type="entry name" value="AAA+_ATPase"/>
</dbReference>
<evidence type="ECO:0000256" key="9">
    <source>
        <dbReference type="ARBA" id="ARBA00022840"/>
    </source>
</evidence>
<keyword evidence="19" id="KW-1185">Reference proteome</keyword>
<reference evidence="18 19" key="1">
    <citation type="submission" date="2017-04" db="EMBL/GenBank/DDBJ databases">
        <title>Genome sequencing of [Candida] sorbophila.</title>
        <authorList>
            <person name="Ahn J.O."/>
        </authorList>
    </citation>
    <scope>NUCLEOTIDE SEQUENCE [LARGE SCALE GENOMIC DNA]</scope>
    <source>
        <strain evidence="18 19">DS02</strain>
    </source>
</reference>
<dbReference type="PANTHER" id="PTHR24223">
    <property type="entry name" value="ATP-BINDING CASSETTE SUB-FAMILY C"/>
    <property type="match status" value="1"/>
</dbReference>
<feature type="transmembrane region" description="Helical" evidence="15">
    <location>
        <begin position="183"/>
        <end position="200"/>
    </location>
</feature>
<dbReference type="GO" id="GO:0140359">
    <property type="term" value="F:ABC-type transporter activity"/>
    <property type="evidence" value="ECO:0007669"/>
    <property type="project" value="InterPro"/>
</dbReference>
<feature type="transmembrane region" description="Helical" evidence="15">
    <location>
        <begin position="1161"/>
        <end position="1181"/>
    </location>
</feature>
<dbReference type="FunFam" id="3.40.50.300:FF:000565">
    <property type="entry name" value="ABC bile acid transporter"/>
    <property type="match status" value="1"/>
</dbReference>
<keyword evidence="3" id="KW-0813">Transport</keyword>
<keyword evidence="6 15" id="KW-0812">Transmembrane</keyword>
<dbReference type="GO" id="GO:0042144">
    <property type="term" value="P:vacuole fusion, non-autophagic"/>
    <property type="evidence" value="ECO:0007669"/>
    <property type="project" value="UniProtKB-ARBA"/>
</dbReference>
<dbReference type="PANTHER" id="PTHR24223:SF443">
    <property type="entry name" value="MULTIDRUG-RESISTANCE LIKE PROTEIN 1, ISOFORM I"/>
    <property type="match status" value="1"/>
</dbReference>
<protein>
    <submittedName>
        <fullName evidence="18">Metal resistance protein YCF1</fullName>
    </submittedName>
</protein>
<feature type="domain" description="ABC transporter" evidence="16">
    <location>
        <begin position="618"/>
        <end position="841"/>
    </location>
</feature>
<dbReference type="OrthoDB" id="6500128at2759"/>
<dbReference type="EMBL" id="NDIQ01000001">
    <property type="protein sequence ID" value="PRT52473.1"/>
    <property type="molecule type" value="Genomic_DNA"/>
</dbReference>
<evidence type="ECO:0000256" key="15">
    <source>
        <dbReference type="SAM" id="Phobius"/>
    </source>
</evidence>
<feature type="domain" description="ABC transporter" evidence="16">
    <location>
        <begin position="1257"/>
        <end position="1491"/>
    </location>
</feature>
<keyword evidence="10" id="KW-1278">Translocase</keyword>
<name>A0A2T0FBT7_9ASCO</name>
<feature type="domain" description="ABC transmembrane type-1" evidence="17">
    <location>
        <begin position="944"/>
        <end position="1220"/>
    </location>
</feature>
<dbReference type="GO" id="GO:0016887">
    <property type="term" value="F:ATP hydrolysis activity"/>
    <property type="evidence" value="ECO:0007669"/>
    <property type="project" value="InterPro"/>
</dbReference>
<feature type="transmembrane region" description="Helical" evidence="15">
    <location>
        <begin position="103"/>
        <end position="123"/>
    </location>
</feature>
<evidence type="ECO:0000259" key="16">
    <source>
        <dbReference type="PROSITE" id="PS50893"/>
    </source>
</evidence>
<dbReference type="InterPro" id="IPR027417">
    <property type="entry name" value="P-loop_NTPase"/>
</dbReference>
<evidence type="ECO:0000256" key="10">
    <source>
        <dbReference type="ARBA" id="ARBA00022967"/>
    </source>
</evidence>
<feature type="region of interest" description="Disordered" evidence="14">
    <location>
        <begin position="852"/>
        <end position="909"/>
    </location>
</feature>
<feature type="transmembrane region" description="Helical" evidence="15">
    <location>
        <begin position="525"/>
        <end position="545"/>
    </location>
</feature>
<evidence type="ECO:0000256" key="11">
    <source>
        <dbReference type="ARBA" id="ARBA00022989"/>
    </source>
</evidence>
<evidence type="ECO:0000256" key="2">
    <source>
        <dbReference type="ARBA" id="ARBA00009726"/>
    </source>
</evidence>
<proteinExistence type="inferred from homology"/>
<feature type="transmembrane region" description="Helical" evidence="15">
    <location>
        <begin position="937"/>
        <end position="957"/>
    </location>
</feature>
<keyword evidence="8" id="KW-0547">Nucleotide-binding</keyword>
<dbReference type="GO" id="GO:0042592">
    <property type="term" value="P:homeostatic process"/>
    <property type="evidence" value="ECO:0007669"/>
    <property type="project" value="UniProtKB-ARBA"/>
</dbReference>
<dbReference type="Pfam" id="PF24357">
    <property type="entry name" value="TMD0_ABC"/>
    <property type="match status" value="1"/>
</dbReference>
<dbReference type="PROSITE" id="PS00211">
    <property type="entry name" value="ABC_TRANSPORTER_1"/>
    <property type="match status" value="1"/>
</dbReference>
<accession>A0A2T0FBT7</accession>
<evidence type="ECO:0000256" key="12">
    <source>
        <dbReference type="ARBA" id="ARBA00023136"/>
    </source>
</evidence>
<evidence type="ECO:0000256" key="13">
    <source>
        <dbReference type="ARBA" id="ARBA00053425"/>
    </source>
</evidence>
<comment type="similarity">
    <text evidence="2">Belongs to the ABC transporter superfamily. ABCC family. Conjugate transporter (TC 3.A.1.208) subfamily.</text>
</comment>
<feature type="transmembrane region" description="Helical" evidence="15">
    <location>
        <begin position="129"/>
        <end position="147"/>
    </location>
</feature>
<comment type="function">
    <text evidence="13">Cooperates for the ATP-dependent vacuolar transport of bilirubin and glutathione conjugates.</text>
</comment>
<evidence type="ECO:0000256" key="1">
    <source>
        <dbReference type="ARBA" id="ARBA00004128"/>
    </source>
</evidence>
<dbReference type="GO" id="GO:0000329">
    <property type="term" value="C:fungal-type vacuole membrane"/>
    <property type="evidence" value="ECO:0007669"/>
    <property type="project" value="UniProtKB-ARBA"/>
</dbReference>
<dbReference type="Pfam" id="PF00005">
    <property type="entry name" value="ABC_tran"/>
    <property type="match status" value="2"/>
</dbReference>
<feature type="transmembrane region" description="Helical" evidence="15">
    <location>
        <begin position="339"/>
        <end position="360"/>
    </location>
</feature>
<dbReference type="FunFam" id="1.20.1560.10:FF:000020">
    <property type="entry name" value="ABC metal ion transporter"/>
    <property type="match status" value="1"/>
</dbReference>
<dbReference type="Gene3D" id="1.20.1560.10">
    <property type="entry name" value="ABC transporter type 1, transmembrane domain"/>
    <property type="match status" value="2"/>
</dbReference>
<dbReference type="CDD" id="cd18595">
    <property type="entry name" value="ABC_6TM_MRP1_2_3_6_D1_like"/>
    <property type="match status" value="1"/>
</dbReference>
<dbReference type="InterPro" id="IPR050173">
    <property type="entry name" value="ABC_transporter_C-like"/>
</dbReference>
<keyword evidence="9" id="KW-0067">ATP-binding</keyword>
<dbReference type="PROSITE" id="PS50893">
    <property type="entry name" value="ABC_TRANSPORTER_2"/>
    <property type="match status" value="2"/>
</dbReference>
<feature type="domain" description="ABC transmembrane type-1" evidence="17">
    <location>
        <begin position="297"/>
        <end position="582"/>
    </location>
</feature>
<dbReference type="Pfam" id="PF00664">
    <property type="entry name" value="ABC_membrane"/>
    <property type="match status" value="2"/>
</dbReference>
<keyword evidence="4" id="KW-0597">Phosphoprotein</keyword>
<comment type="subcellular location">
    <subcellularLocation>
        <location evidence="1">Vacuole membrane</location>
        <topology evidence="1">Multi-pass membrane protein</topology>
    </subcellularLocation>
</comment>
<evidence type="ECO:0000256" key="7">
    <source>
        <dbReference type="ARBA" id="ARBA00022737"/>
    </source>
</evidence>
<dbReference type="SUPFAM" id="SSF90123">
    <property type="entry name" value="ABC transporter transmembrane region"/>
    <property type="match status" value="2"/>
</dbReference>
<evidence type="ECO:0000256" key="3">
    <source>
        <dbReference type="ARBA" id="ARBA00022448"/>
    </source>
</evidence>
<evidence type="ECO:0000259" key="17">
    <source>
        <dbReference type="PROSITE" id="PS50929"/>
    </source>
</evidence>
<feature type="transmembrane region" description="Helical" evidence="15">
    <location>
        <begin position="1063"/>
        <end position="1091"/>
    </location>
</feature>
<dbReference type="FunFam" id="3.40.50.300:FF:000450">
    <property type="entry name" value="ABC transporter C family member 2"/>
    <property type="match status" value="1"/>
</dbReference>
<organism evidence="18 19">
    <name type="scientific">Wickerhamiella sorbophila</name>
    <dbReference type="NCBI Taxonomy" id="45607"/>
    <lineage>
        <taxon>Eukaryota</taxon>
        <taxon>Fungi</taxon>
        <taxon>Dikarya</taxon>
        <taxon>Ascomycota</taxon>
        <taxon>Saccharomycotina</taxon>
        <taxon>Dipodascomycetes</taxon>
        <taxon>Dipodascales</taxon>
        <taxon>Trichomonascaceae</taxon>
        <taxon>Wickerhamiella</taxon>
    </lineage>
</organism>
<dbReference type="InterPro" id="IPR011527">
    <property type="entry name" value="ABC1_TM_dom"/>
</dbReference>
<feature type="transmembrane region" description="Helical" evidence="15">
    <location>
        <begin position="977"/>
        <end position="1004"/>
    </location>
</feature>
<dbReference type="STRING" id="45607.A0A2T0FBT7"/>
<comment type="caution">
    <text evidence="18">The sequence shown here is derived from an EMBL/GenBank/DDBJ whole genome shotgun (WGS) entry which is preliminary data.</text>
</comment>
<dbReference type="SUPFAM" id="SSF52540">
    <property type="entry name" value="P-loop containing nucleoside triphosphate hydrolases"/>
    <property type="match status" value="2"/>
</dbReference>
<feature type="transmembrane region" description="Helical" evidence="15">
    <location>
        <begin position="440"/>
        <end position="459"/>
    </location>
</feature>
<dbReference type="InterPro" id="IPR056227">
    <property type="entry name" value="TMD0_ABC"/>
</dbReference>
<keyword evidence="7" id="KW-0677">Repeat</keyword>
<sequence>MEHQLPFSDLTGFLVKSDGVESMSFLGIHPLEGLKECVYLCSDSGGWGPVLSDGVTLTKCFTYLVILNMANVVALFGTTAQMWALRDKVPVDLGPSLKLRFQVFLQIVQIGLLAWLAAANWVIVEDFDISVVVPIISCLVAVFVVLLTVNERHYYNVPSASLLFYWLFRFGESTYSMVKFQQPQFVGISIVALISLAVELKPRKKSVYQEYIEENMLDNPYDQANIFSKLAFTWMTPLMRKGYETYLTAADLPYLAAEDRTVNCSSKFEETWAIETEKQRPSLLWAILKAFGSRYMVGGFFKLIQDVMAFVQPQLLRLLIAFVGEYQRSDGDLPLTRGYYIAGMMFLVSLLQTASLHQYFERSFGTGMKVRSALTNAIFRKSLVLSGEERGTKTTGDTVNLMSIDTQRLQAMFPYGHILWSGPFQIILCLASLYELMGNAMWAGVIVMVIMLPLNARLAQVQKGLQKRQMETKDKRTRATSELLASIKSIKFYAWEFAFGQRLDHVRDAELANLRKVGIFKSATMFMWNFAPFMVSCVTFAFYVWLNDAPLTTEMVFPAIALFNLLNFPLAMFPMLISSVIEANVASERITNFFMAEELQKNAVLRLPKCDRPGDVAVSLENCTYLWSKDKPALSDISLQAAKGELTCIVGRVGTGKSSLLQAIMGNLHKDSGNAVVHGSIAYVAQTPWIFNGSVRENILFGCRYDESIYNETVRACALSDDLGVLPDGDSTIVGEKGISLSGGQKARISLARAVYARADVYLLDDPLSAVDEHVGRHIIENILCSKGLLATKAVILATNSIPVLRHAQAIHMVSDGKIVQQGVYKDVVSMGPISKLLKEFGSKVSDEVESASSSASVSSRKSPDSSEDSEEPPVALTSEPKNDNHLRRRASMRRPSAASFKPEPPLEVRKEHMEQGKVDWGVYVEYAKVGGYVTTLLFIFNVLLTNGTGVMANVWLKHWSEVNSGSEHNPNVRFYLLVYLGLGIVQACGNVSQNLLLWLGLALKAAKTLHNRMLRAILRAPMSFFETTPLGRIVNRFSNDVYKVDQELATSFSSLFNQLSRVMYTFLVISYGTPGFIFFVIPLALVYLYYQRYYLWTSRELKRLDSVSKSPIFAQFQETLDGIATVRAFNQEDRFNFINEHYLDVNNQAYFPSVSANRWLAVRLEVIGAIIILAAATLSVSSLPSGRISAGFIGLALSYALNITQSLNWIVRMTVEVETNIVSVERMLEYTNLPSEAPVHIAETQPAESWPSEGAVQFKEYSCRYRPELPVILKNINLDIKPREKIGIVGRTGAGKSSLTLALFRIIEATTGNIDIDRVDTSKLGLWDLRSHLSIIPQDSQLFEGSIRDNLDPNHDHSDEELWNVLGLSHLKEFVQTRGGGLDATVTESGNNLSNGQRQLVCLARAMLTKSKILVLDEATAAVDVETDQIVQQTIRSEFKDRTILTIAHRLNTIMDSDRIIVLSFGEVAEFGTPTELLANKDSLFYSLSKQGGFIG</sequence>
<evidence type="ECO:0000256" key="14">
    <source>
        <dbReference type="SAM" id="MobiDB-lite"/>
    </source>
</evidence>
<evidence type="ECO:0000313" key="19">
    <source>
        <dbReference type="Proteomes" id="UP000238350"/>
    </source>
</evidence>
<dbReference type="RefSeq" id="XP_024662419.1">
    <property type="nucleotide sequence ID" value="XM_024806651.1"/>
</dbReference>
<dbReference type="CDD" id="cd18603">
    <property type="entry name" value="ABC_6TM_MRP1_2_3_6_D2_like"/>
    <property type="match status" value="1"/>
</dbReference>
<evidence type="ECO:0000256" key="5">
    <source>
        <dbReference type="ARBA" id="ARBA00022554"/>
    </source>
</evidence>
<dbReference type="FunFam" id="1.20.1560.10:FF:000001">
    <property type="entry name" value="ATP-binding cassette subfamily C member 1"/>
    <property type="match status" value="1"/>
</dbReference>
<dbReference type="Gene3D" id="3.40.50.300">
    <property type="entry name" value="P-loop containing nucleotide triphosphate hydrolases"/>
    <property type="match status" value="2"/>
</dbReference>
<gene>
    <name evidence="18" type="ORF">B9G98_00093</name>
</gene>
<feature type="transmembrane region" description="Helical" evidence="15">
    <location>
        <begin position="61"/>
        <end position="83"/>
    </location>
</feature>
<dbReference type="GO" id="GO:0005524">
    <property type="term" value="F:ATP binding"/>
    <property type="evidence" value="ECO:0007669"/>
    <property type="project" value="UniProtKB-KW"/>
</dbReference>
<feature type="transmembrane region" description="Helical" evidence="15">
    <location>
        <begin position="1193"/>
        <end position="1212"/>
    </location>
</feature>
<keyword evidence="5" id="KW-0926">Vacuole</keyword>
<evidence type="ECO:0000256" key="6">
    <source>
        <dbReference type="ARBA" id="ARBA00022692"/>
    </source>
</evidence>
<evidence type="ECO:0000256" key="4">
    <source>
        <dbReference type="ARBA" id="ARBA00022553"/>
    </source>
</evidence>
<feature type="compositionally biased region" description="Low complexity" evidence="14">
    <location>
        <begin position="852"/>
        <end position="861"/>
    </location>
</feature>
<dbReference type="InterPro" id="IPR036640">
    <property type="entry name" value="ABC1_TM_sf"/>
</dbReference>
<dbReference type="Proteomes" id="UP000238350">
    <property type="component" value="Unassembled WGS sequence"/>
</dbReference>